<evidence type="ECO:0000256" key="1">
    <source>
        <dbReference type="SAM" id="MobiDB-lite"/>
    </source>
</evidence>
<dbReference type="Proteomes" id="UP001374535">
    <property type="component" value="Chromosome 1"/>
</dbReference>
<name>A0AAQ3PBW8_VIGMU</name>
<organism evidence="2 3">
    <name type="scientific">Vigna mungo</name>
    <name type="common">Black gram</name>
    <name type="synonym">Phaseolus mungo</name>
    <dbReference type="NCBI Taxonomy" id="3915"/>
    <lineage>
        <taxon>Eukaryota</taxon>
        <taxon>Viridiplantae</taxon>
        <taxon>Streptophyta</taxon>
        <taxon>Embryophyta</taxon>
        <taxon>Tracheophyta</taxon>
        <taxon>Spermatophyta</taxon>
        <taxon>Magnoliopsida</taxon>
        <taxon>eudicotyledons</taxon>
        <taxon>Gunneridae</taxon>
        <taxon>Pentapetalae</taxon>
        <taxon>rosids</taxon>
        <taxon>fabids</taxon>
        <taxon>Fabales</taxon>
        <taxon>Fabaceae</taxon>
        <taxon>Papilionoideae</taxon>
        <taxon>50 kb inversion clade</taxon>
        <taxon>NPAAA clade</taxon>
        <taxon>indigoferoid/millettioid clade</taxon>
        <taxon>Phaseoleae</taxon>
        <taxon>Vigna</taxon>
    </lineage>
</organism>
<keyword evidence="3" id="KW-1185">Reference proteome</keyword>
<evidence type="ECO:0000313" key="2">
    <source>
        <dbReference type="EMBL" id="WVZ25976.1"/>
    </source>
</evidence>
<accession>A0AAQ3PBW8</accession>
<proteinExistence type="predicted"/>
<dbReference type="AlphaFoldDB" id="A0AAQ3PBW8"/>
<feature type="compositionally biased region" description="Basic and acidic residues" evidence="1">
    <location>
        <begin position="107"/>
        <end position="118"/>
    </location>
</feature>
<dbReference type="EMBL" id="CP144700">
    <property type="protein sequence ID" value="WVZ25976.1"/>
    <property type="molecule type" value="Genomic_DNA"/>
</dbReference>
<evidence type="ECO:0000313" key="3">
    <source>
        <dbReference type="Proteomes" id="UP001374535"/>
    </source>
</evidence>
<gene>
    <name evidence="2" type="ORF">V8G54_004520</name>
</gene>
<reference evidence="2 3" key="1">
    <citation type="journal article" date="2023" name="Life. Sci Alliance">
        <title>Evolutionary insights into 3D genome organization and epigenetic landscape of Vigna mungo.</title>
        <authorList>
            <person name="Junaid A."/>
            <person name="Singh B."/>
            <person name="Bhatia S."/>
        </authorList>
    </citation>
    <scope>NUCLEOTIDE SEQUENCE [LARGE SCALE GENOMIC DNA]</scope>
    <source>
        <strain evidence="2">Urdbean</strain>
    </source>
</reference>
<sequence>MDLGTGLGEKFGKVGDFSGELDVVSFDAGIGLFELRDGVFVLVKEDGASVVVECGPEERLVGETEDEEVGTRLEEEGFGEGGELGGGHGLEGNVGGCSVMEEGFGDGGRESGEGGRRG</sequence>
<feature type="region of interest" description="Disordered" evidence="1">
    <location>
        <begin position="77"/>
        <end position="118"/>
    </location>
</feature>
<feature type="compositionally biased region" description="Gly residues" evidence="1">
    <location>
        <begin position="79"/>
        <end position="95"/>
    </location>
</feature>
<protein>
    <submittedName>
        <fullName evidence="2">Uncharacterized protein</fullName>
    </submittedName>
</protein>